<dbReference type="Gramene" id="AET6Gv20781900.13">
    <property type="protein sequence ID" value="AET6Gv20781900.13"/>
    <property type="gene ID" value="AET6Gv20781900"/>
</dbReference>
<sequence>MQVIEQWMGDGDRFHKTDKYELAHCIVYKHYTTRIQYRVNIQLTAPIFSSFCRRTLGKIWSTNILFQQRTKGKSSRSTTQFLFRRIPFFK</sequence>
<evidence type="ECO:0000313" key="1">
    <source>
        <dbReference type="EnsemblPlants" id="AET6Gv20781900.13"/>
    </source>
</evidence>
<evidence type="ECO:0000313" key="2">
    <source>
        <dbReference type="Proteomes" id="UP000015105"/>
    </source>
</evidence>
<proteinExistence type="predicted"/>
<dbReference type="AlphaFoldDB" id="A0A453PMI1"/>
<reference evidence="1" key="3">
    <citation type="journal article" date="2017" name="Nature">
        <title>Genome sequence of the progenitor of the wheat D genome Aegilops tauschii.</title>
        <authorList>
            <person name="Luo M.C."/>
            <person name="Gu Y.Q."/>
            <person name="Puiu D."/>
            <person name="Wang H."/>
            <person name="Twardziok S.O."/>
            <person name="Deal K.R."/>
            <person name="Huo N."/>
            <person name="Zhu T."/>
            <person name="Wang L."/>
            <person name="Wang Y."/>
            <person name="McGuire P.E."/>
            <person name="Liu S."/>
            <person name="Long H."/>
            <person name="Ramasamy R.K."/>
            <person name="Rodriguez J.C."/>
            <person name="Van S.L."/>
            <person name="Yuan L."/>
            <person name="Wang Z."/>
            <person name="Xia Z."/>
            <person name="Xiao L."/>
            <person name="Anderson O.D."/>
            <person name="Ouyang S."/>
            <person name="Liang Y."/>
            <person name="Zimin A.V."/>
            <person name="Pertea G."/>
            <person name="Qi P."/>
            <person name="Bennetzen J.L."/>
            <person name="Dai X."/>
            <person name="Dawson M.W."/>
            <person name="Muller H.G."/>
            <person name="Kugler K."/>
            <person name="Rivarola-Duarte L."/>
            <person name="Spannagl M."/>
            <person name="Mayer K.F.X."/>
            <person name="Lu F.H."/>
            <person name="Bevan M.W."/>
            <person name="Leroy P."/>
            <person name="Li P."/>
            <person name="You F.M."/>
            <person name="Sun Q."/>
            <person name="Liu Z."/>
            <person name="Lyons E."/>
            <person name="Wicker T."/>
            <person name="Salzberg S.L."/>
            <person name="Devos K.M."/>
            <person name="Dvorak J."/>
        </authorList>
    </citation>
    <scope>NUCLEOTIDE SEQUENCE [LARGE SCALE GENOMIC DNA]</scope>
    <source>
        <strain evidence="1">cv. AL8/78</strain>
    </source>
</reference>
<protein>
    <submittedName>
        <fullName evidence="1">Uncharacterized protein</fullName>
    </submittedName>
</protein>
<dbReference type="Proteomes" id="UP000015105">
    <property type="component" value="Chromosome 6D"/>
</dbReference>
<reference evidence="2" key="1">
    <citation type="journal article" date="2014" name="Science">
        <title>Ancient hybridizations among the ancestral genomes of bread wheat.</title>
        <authorList>
            <consortium name="International Wheat Genome Sequencing Consortium,"/>
            <person name="Marcussen T."/>
            <person name="Sandve S.R."/>
            <person name="Heier L."/>
            <person name="Spannagl M."/>
            <person name="Pfeifer M."/>
            <person name="Jakobsen K.S."/>
            <person name="Wulff B.B."/>
            <person name="Steuernagel B."/>
            <person name="Mayer K.F."/>
            <person name="Olsen O.A."/>
        </authorList>
    </citation>
    <scope>NUCLEOTIDE SEQUENCE [LARGE SCALE GENOMIC DNA]</scope>
    <source>
        <strain evidence="2">cv. AL8/78</strain>
    </source>
</reference>
<dbReference type="EnsemblPlants" id="AET6Gv20781900.13">
    <property type="protein sequence ID" value="AET6Gv20781900.13"/>
    <property type="gene ID" value="AET6Gv20781900"/>
</dbReference>
<reference evidence="1" key="4">
    <citation type="submission" date="2019-03" db="UniProtKB">
        <authorList>
            <consortium name="EnsemblPlants"/>
        </authorList>
    </citation>
    <scope>IDENTIFICATION</scope>
</reference>
<keyword evidence="2" id="KW-1185">Reference proteome</keyword>
<name>A0A453PMI1_AEGTS</name>
<accession>A0A453PMI1</accession>
<reference evidence="2" key="2">
    <citation type="journal article" date="2017" name="Nat. Plants">
        <title>The Aegilops tauschii genome reveals multiple impacts of transposons.</title>
        <authorList>
            <person name="Zhao G."/>
            <person name="Zou C."/>
            <person name="Li K."/>
            <person name="Wang K."/>
            <person name="Li T."/>
            <person name="Gao L."/>
            <person name="Zhang X."/>
            <person name="Wang H."/>
            <person name="Yang Z."/>
            <person name="Liu X."/>
            <person name="Jiang W."/>
            <person name="Mao L."/>
            <person name="Kong X."/>
            <person name="Jiao Y."/>
            <person name="Jia J."/>
        </authorList>
    </citation>
    <scope>NUCLEOTIDE SEQUENCE [LARGE SCALE GENOMIC DNA]</scope>
    <source>
        <strain evidence="2">cv. AL8/78</strain>
    </source>
</reference>
<organism evidence="1 2">
    <name type="scientific">Aegilops tauschii subsp. strangulata</name>
    <name type="common">Goatgrass</name>
    <dbReference type="NCBI Taxonomy" id="200361"/>
    <lineage>
        <taxon>Eukaryota</taxon>
        <taxon>Viridiplantae</taxon>
        <taxon>Streptophyta</taxon>
        <taxon>Embryophyta</taxon>
        <taxon>Tracheophyta</taxon>
        <taxon>Spermatophyta</taxon>
        <taxon>Magnoliopsida</taxon>
        <taxon>Liliopsida</taxon>
        <taxon>Poales</taxon>
        <taxon>Poaceae</taxon>
        <taxon>BOP clade</taxon>
        <taxon>Pooideae</taxon>
        <taxon>Triticodae</taxon>
        <taxon>Triticeae</taxon>
        <taxon>Triticinae</taxon>
        <taxon>Aegilops</taxon>
    </lineage>
</organism>
<reference evidence="1" key="5">
    <citation type="journal article" date="2021" name="G3 (Bethesda)">
        <title>Aegilops tauschii genome assembly Aet v5.0 features greater sequence contiguity and improved annotation.</title>
        <authorList>
            <person name="Wang L."/>
            <person name="Zhu T."/>
            <person name="Rodriguez J.C."/>
            <person name="Deal K.R."/>
            <person name="Dubcovsky J."/>
            <person name="McGuire P.E."/>
            <person name="Lux T."/>
            <person name="Spannagl M."/>
            <person name="Mayer K.F.X."/>
            <person name="Baldrich P."/>
            <person name="Meyers B.C."/>
            <person name="Huo N."/>
            <person name="Gu Y.Q."/>
            <person name="Zhou H."/>
            <person name="Devos K.M."/>
            <person name="Bennetzen J.L."/>
            <person name="Unver T."/>
            <person name="Budak H."/>
            <person name="Gulick P.J."/>
            <person name="Galiba G."/>
            <person name="Kalapos B."/>
            <person name="Nelson D.R."/>
            <person name="Li P."/>
            <person name="You F.M."/>
            <person name="Luo M.C."/>
            <person name="Dvorak J."/>
        </authorList>
    </citation>
    <scope>NUCLEOTIDE SEQUENCE [LARGE SCALE GENOMIC DNA]</scope>
    <source>
        <strain evidence="1">cv. AL8/78</strain>
    </source>
</reference>